<dbReference type="GO" id="GO:0016853">
    <property type="term" value="F:isomerase activity"/>
    <property type="evidence" value="ECO:0007669"/>
    <property type="project" value="UniProtKB-KW"/>
</dbReference>
<evidence type="ECO:0000256" key="2">
    <source>
        <dbReference type="ARBA" id="ARBA00022737"/>
    </source>
</evidence>
<keyword evidence="6" id="KW-0413">Isomerase</keyword>
<accession>A0A0R1ESQ7</accession>
<dbReference type="Pfam" id="PF01380">
    <property type="entry name" value="SIS"/>
    <property type="match status" value="1"/>
</dbReference>
<reference evidence="6 7" key="1">
    <citation type="journal article" date="2015" name="Genome Announc.">
        <title>Expanding the biotechnology potential of lactobacilli through comparative genomics of 213 strains and associated genera.</title>
        <authorList>
            <person name="Sun Z."/>
            <person name="Harris H.M."/>
            <person name="McCann A."/>
            <person name="Guo C."/>
            <person name="Argimon S."/>
            <person name="Zhang W."/>
            <person name="Yang X."/>
            <person name="Jeffery I.B."/>
            <person name="Cooney J.C."/>
            <person name="Kagawa T.F."/>
            <person name="Liu W."/>
            <person name="Song Y."/>
            <person name="Salvetti E."/>
            <person name="Wrobel A."/>
            <person name="Rasinkangas P."/>
            <person name="Parkhill J."/>
            <person name="Rea M.C."/>
            <person name="O'Sullivan O."/>
            <person name="Ritari J."/>
            <person name="Douillard F.P."/>
            <person name="Paul Ross R."/>
            <person name="Yang R."/>
            <person name="Briner A.E."/>
            <person name="Felis G.E."/>
            <person name="de Vos W.M."/>
            <person name="Barrangou R."/>
            <person name="Klaenhammer T.R."/>
            <person name="Caufield P.W."/>
            <person name="Cui Y."/>
            <person name="Zhang H."/>
            <person name="O'Toole P.W."/>
        </authorList>
    </citation>
    <scope>NUCLEOTIDE SEQUENCE [LARGE SCALE GENOMIC DNA]</scope>
    <source>
        <strain evidence="6 7">DSM 20178</strain>
    </source>
</reference>
<dbReference type="InterPro" id="IPR001347">
    <property type="entry name" value="SIS_dom"/>
</dbReference>
<evidence type="ECO:0000259" key="5">
    <source>
        <dbReference type="PROSITE" id="PS51464"/>
    </source>
</evidence>
<dbReference type="GO" id="GO:0009401">
    <property type="term" value="P:phosphoenolpyruvate-dependent sugar phosphotransferase system"/>
    <property type="evidence" value="ECO:0007669"/>
    <property type="project" value="TreeGrafter"/>
</dbReference>
<dbReference type="GO" id="GO:0016787">
    <property type="term" value="F:hydrolase activity"/>
    <property type="evidence" value="ECO:0007669"/>
    <property type="project" value="UniProtKB-KW"/>
</dbReference>
<name>A0A0R1ESQ7_LACZE</name>
<feature type="domain" description="SIS" evidence="5">
    <location>
        <begin position="226"/>
        <end position="374"/>
    </location>
</feature>
<dbReference type="PANTHER" id="PTHR32502:SF3">
    <property type="entry name" value="D-GALACTOSAMINE-6-PHOSPHATE DEAMINASE AGAS-RELATED"/>
    <property type="match status" value="1"/>
</dbReference>
<dbReference type="eggNOG" id="COG2222">
    <property type="taxonomic scope" value="Bacteria"/>
</dbReference>
<evidence type="ECO:0000313" key="7">
    <source>
        <dbReference type="Proteomes" id="UP000051984"/>
    </source>
</evidence>
<comment type="catalytic activity">
    <reaction evidence="4">
        <text>D-galactosamine 6-phosphate + H2O = D-tagatopyranose 1-phosphate + NH4(+)</text>
        <dbReference type="Rhea" id="RHEA:47680"/>
        <dbReference type="ChEBI" id="CHEBI:15377"/>
        <dbReference type="ChEBI" id="CHEBI:28938"/>
        <dbReference type="ChEBI" id="CHEBI:71674"/>
        <dbReference type="ChEBI" id="CHEBI:138150"/>
    </reaction>
</comment>
<dbReference type="InterPro" id="IPR035464">
    <property type="entry name" value="SIS_AgaS"/>
</dbReference>
<dbReference type="GO" id="GO:0005886">
    <property type="term" value="C:plasma membrane"/>
    <property type="evidence" value="ECO:0007669"/>
    <property type="project" value="TreeGrafter"/>
</dbReference>
<comment type="caution">
    <text evidence="6">The sequence shown here is derived from an EMBL/GenBank/DDBJ whole genome shotgun (WGS) entry which is preliminary data.</text>
</comment>
<feature type="domain" description="SIS" evidence="5">
    <location>
        <begin position="52"/>
        <end position="206"/>
    </location>
</feature>
<dbReference type="InterPro" id="IPR046348">
    <property type="entry name" value="SIS_dom_sf"/>
</dbReference>
<keyword evidence="3" id="KW-0378">Hydrolase</keyword>
<evidence type="ECO:0000256" key="1">
    <source>
        <dbReference type="ARBA" id="ARBA00007748"/>
    </source>
</evidence>
<dbReference type="PATRIC" id="fig|1423816.3.peg.2871"/>
<dbReference type="GO" id="GO:0097367">
    <property type="term" value="F:carbohydrate derivative binding"/>
    <property type="evidence" value="ECO:0007669"/>
    <property type="project" value="InterPro"/>
</dbReference>
<dbReference type="PROSITE" id="PS51464">
    <property type="entry name" value="SIS"/>
    <property type="match status" value="2"/>
</dbReference>
<proteinExistence type="inferred from homology"/>
<dbReference type="Gene3D" id="3.40.50.10490">
    <property type="entry name" value="Glucose-6-phosphate isomerase like protein, domain 1"/>
    <property type="match status" value="2"/>
</dbReference>
<keyword evidence="2" id="KW-0677">Repeat</keyword>
<organism evidence="6 7">
    <name type="scientific">Lacticaseibacillus zeae DSM 20178 = KCTC 3804</name>
    <dbReference type="NCBI Taxonomy" id="1423816"/>
    <lineage>
        <taxon>Bacteria</taxon>
        <taxon>Bacillati</taxon>
        <taxon>Bacillota</taxon>
        <taxon>Bacilli</taxon>
        <taxon>Lactobacillales</taxon>
        <taxon>Lactobacillaceae</taxon>
        <taxon>Lacticaseibacillus</taxon>
    </lineage>
</organism>
<dbReference type="EMBL" id="AZCT01000007">
    <property type="protein sequence ID" value="KRK12412.1"/>
    <property type="molecule type" value="Genomic_DNA"/>
</dbReference>
<dbReference type="PANTHER" id="PTHR32502">
    <property type="entry name" value="N-ACETYLGALACTOSAMINE PERMEASE II COMPONENT-RELATED"/>
    <property type="match status" value="1"/>
</dbReference>
<evidence type="ECO:0000256" key="3">
    <source>
        <dbReference type="ARBA" id="ARBA00022801"/>
    </source>
</evidence>
<evidence type="ECO:0000313" key="6">
    <source>
        <dbReference type="EMBL" id="KRK12412.1"/>
    </source>
</evidence>
<dbReference type="CDD" id="cd05010">
    <property type="entry name" value="SIS_AgaS_like"/>
    <property type="match status" value="1"/>
</dbReference>
<protein>
    <submittedName>
        <fullName evidence="6">Tagatose-6-phosphate ketose aldose isomerase</fullName>
    </submittedName>
</protein>
<gene>
    <name evidence="6" type="ORF">FD51_GL002759</name>
</gene>
<sequence>MDNLFEKTTEELTKLGAQITTAEIKQQPELWQEAFDNYTRDKEKITAFLKQVTDAANGKQVRVIFTGAGSSQYVGDTVTPYLRAHGDRSKFVFESIGSTDIVSAPYDFLEADTPTILVSFARSGNSPESLKTVELAEQVVHNLYQISITCAPEGQLAKKSASEDKTLLLLQPAGSNDKGFAMTGSFSCMTLSALLVFDTASDADKQQWVKAIATMGQEVVDREAEVQNVINRDFERIVYLGSGSLGGLTRETRLKVLELTAGQYATMFDTSMGFRHGPKSFVNDKTLLFDFVSNNAYTRQYDIDVLEEVKGDKIAPSVMAVGTKQDQNFSGEGFYFENGLKDLPEGYQALPDVMFAQTLALLASIKVGNLPDTPSPTGTVNRVVKGVILHDYSGQE</sequence>
<dbReference type="InterPro" id="IPR035466">
    <property type="entry name" value="GlmS/AgaS_SIS"/>
</dbReference>
<dbReference type="Proteomes" id="UP000051984">
    <property type="component" value="Unassembled WGS sequence"/>
</dbReference>
<dbReference type="SUPFAM" id="SSF53697">
    <property type="entry name" value="SIS domain"/>
    <property type="match status" value="1"/>
</dbReference>
<dbReference type="CDD" id="cd05008">
    <property type="entry name" value="SIS_GlmS_GlmD_1"/>
    <property type="match status" value="1"/>
</dbReference>
<evidence type="ECO:0000256" key="4">
    <source>
        <dbReference type="ARBA" id="ARBA00029292"/>
    </source>
</evidence>
<dbReference type="AlphaFoldDB" id="A0A0R1ESQ7"/>
<dbReference type="InterPro" id="IPR050303">
    <property type="entry name" value="GatZ_KbaZ_carbometab"/>
</dbReference>
<comment type="similarity">
    <text evidence="1">Belongs to the SIS family. AgaS subfamily.</text>
</comment>
<dbReference type="GO" id="GO:1901135">
    <property type="term" value="P:carbohydrate derivative metabolic process"/>
    <property type="evidence" value="ECO:0007669"/>
    <property type="project" value="InterPro"/>
</dbReference>